<dbReference type="EnsemblBacteria" id="ABK76872">
    <property type="protein sequence ID" value="ABK76872"/>
    <property type="gene ID" value="CENSYa_0229"/>
</dbReference>
<reference evidence="1 2" key="1">
    <citation type="journal article" date="2006" name="Proc. Natl. Acad. Sci. U.S.A.">
        <title>Genomic analysis of the uncultivated marine crenarchaeote Cenarchaeum symbiosum.</title>
        <authorList>
            <person name="Hallam S.J."/>
            <person name="Konstantinidis K.T."/>
            <person name="Putnam N."/>
            <person name="Schleper C."/>
            <person name="Watanabe Y."/>
            <person name="Sugahara J."/>
            <person name="Preston C."/>
            <person name="de la Torre J."/>
            <person name="Richardson P.M."/>
            <person name="DeLong E.F."/>
        </authorList>
    </citation>
    <scope>NUCLEOTIDE SEQUENCE [LARGE SCALE GENOMIC DNA]</scope>
    <source>
        <strain evidence="2">A</strain>
    </source>
</reference>
<dbReference type="STRING" id="414004.CENSYa_0229"/>
<organism evidence="1 2">
    <name type="scientific">Cenarchaeum symbiosum (strain A)</name>
    <dbReference type="NCBI Taxonomy" id="414004"/>
    <lineage>
        <taxon>Archaea</taxon>
        <taxon>Nitrososphaerota</taxon>
        <taxon>Candidatus Cenarchaeales</taxon>
        <taxon>Candidatus Cenarchaeaceae</taxon>
        <taxon>Candidatus Cenarchaeum</taxon>
    </lineage>
</organism>
<dbReference type="AlphaFoldDB" id="A0RU55"/>
<name>A0RU55_CENSY</name>
<evidence type="ECO:0000313" key="2">
    <source>
        <dbReference type="Proteomes" id="UP000000758"/>
    </source>
</evidence>
<dbReference type="KEGG" id="csy:CENSYa_0229"/>
<dbReference type="EMBL" id="DP000238">
    <property type="protein sequence ID" value="ABK76872.1"/>
    <property type="molecule type" value="Genomic_DNA"/>
</dbReference>
<evidence type="ECO:0000313" key="1">
    <source>
        <dbReference type="EMBL" id="ABK76872.1"/>
    </source>
</evidence>
<proteinExistence type="predicted"/>
<dbReference type="Proteomes" id="UP000000758">
    <property type="component" value="Chromosome"/>
</dbReference>
<gene>
    <name evidence="1" type="ordered locus">CENSYa_0229</name>
</gene>
<dbReference type="HOGENOM" id="CLU_1387530_0_0_2"/>
<accession>A0RU55</accession>
<sequence length="196" mass="21880">MTFRICGLPTGPVEYITAFYNPAGMPPPNPRMKRPYPRQFITNIEYRGTMSNEDMEPGDLFYPDHLVKSSQPYKGLEIVKGCLYTKGDNGLLKWPDLKFTRGLYQAAESASLDLTRKTVGCFGPGSRVGIRSRDGVIVGDLVRWDSRHSRVDRPSDLDPFTSMVGRVMEICAKDDSGSPRTITENGDIVVIELGRT</sequence>
<keyword evidence="2" id="KW-1185">Reference proteome</keyword>
<protein>
    <submittedName>
        <fullName evidence="1">Uncharacterized protein</fullName>
    </submittedName>
</protein>